<evidence type="ECO:0000259" key="1">
    <source>
        <dbReference type="Pfam" id="PF07484"/>
    </source>
</evidence>
<evidence type="ECO:0000259" key="2">
    <source>
        <dbReference type="Pfam" id="PF21939"/>
    </source>
</evidence>
<dbReference type="SUPFAM" id="SSF88874">
    <property type="entry name" value="Receptor-binding domain of short tail fibre protein gp12"/>
    <property type="match status" value="1"/>
</dbReference>
<proteinExistence type="predicted"/>
<gene>
    <name evidence="3" type="ORF">NX773_16965</name>
</gene>
<sequence length="163" mass="17321">MAEPFIGEIRPFAFGFAPKGWARCEGQLLAISTNVALFSILGVTYGGDGKTNFALPDLRARTPLGFNNTYPQGTLQGEQAHTLTTNEIPQHTHQVLATNTPATLSAVTNNYWANSMSYSPTANGTMGANAIATAGASQAHQNMQPYTAVSFCIALQGIFPPRS</sequence>
<dbReference type="Proteomes" id="UP001205861">
    <property type="component" value="Unassembled WGS sequence"/>
</dbReference>
<name>A0ABT2BMY5_9BURK</name>
<keyword evidence="4" id="KW-1185">Reference proteome</keyword>
<feature type="domain" description="Baseplate structural protein Gp10 C-terminal" evidence="2">
    <location>
        <begin position="66"/>
        <end position="149"/>
    </location>
</feature>
<evidence type="ECO:0000313" key="4">
    <source>
        <dbReference type="Proteomes" id="UP001205861"/>
    </source>
</evidence>
<comment type="caution">
    <text evidence="3">The sequence shown here is derived from an EMBL/GenBank/DDBJ whole genome shotgun (WGS) entry which is preliminary data.</text>
</comment>
<dbReference type="InterPro" id="IPR011083">
    <property type="entry name" value="Phage_tail_collar_dom"/>
</dbReference>
<dbReference type="Gene3D" id="3.90.1340.10">
    <property type="entry name" value="Phage tail collar domain"/>
    <property type="match status" value="1"/>
</dbReference>
<evidence type="ECO:0000313" key="3">
    <source>
        <dbReference type="EMBL" id="MCS0609859.1"/>
    </source>
</evidence>
<dbReference type="InterPro" id="IPR037053">
    <property type="entry name" value="Phage_tail_collar_dom_sf"/>
</dbReference>
<dbReference type="Pfam" id="PF07484">
    <property type="entry name" value="Collar"/>
    <property type="match status" value="1"/>
</dbReference>
<dbReference type="InterPro" id="IPR053827">
    <property type="entry name" value="Gp10_C"/>
</dbReference>
<accession>A0ABT2BMY5</accession>
<dbReference type="RefSeq" id="WP_258857488.1">
    <property type="nucleotide sequence ID" value="NZ_JANUGV010000005.1"/>
</dbReference>
<feature type="domain" description="Phage tail collar" evidence="1">
    <location>
        <begin position="7"/>
        <end position="63"/>
    </location>
</feature>
<reference evidence="3 4" key="1">
    <citation type="submission" date="2022-08" db="EMBL/GenBank/DDBJ databases">
        <title>Reclassification of Massilia species as members of the genera Telluria, Duganella, Pseudoduganella, Mokoshia gen. nov. and Zemynaea gen. nov. using orthogonal and non-orthogonal genome-based approaches.</title>
        <authorList>
            <person name="Bowman J.P."/>
        </authorList>
    </citation>
    <scope>NUCLEOTIDE SEQUENCE [LARGE SCALE GENOMIC DNA]</scope>
    <source>
        <strain evidence="3 4">JCM 31607</strain>
    </source>
</reference>
<protein>
    <submittedName>
        <fullName evidence="3">Tail fiber protein</fullName>
    </submittedName>
</protein>
<organism evidence="3 4">
    <name type="scientific">Massilia solisilvae</name>
    <dbReference type="NCBI Taxonomy" id="1811225"/>
    <lineage>
        <taxon>Bacteria</taxon>
        <taxon>Pseudomonadati</taxon>
        <taxon>Pseudomonadota</taxon>
        <taxon>Betaproteobacteria</taxon>
        <taxon>Burkholderiales</taxon>
        <taxon>Oxalobacteraceae</taxon>
        <taxon>Telluria group</taxon>
        <taxon>Massilia</taxon>
    </lineage>
</organism>
<dbReference type="EMBL" id="JANUGV010000005">
    <property type="protein sequence ID" value="MCS0609859.1"/>
    <property type="molecule type" value="Genomic_DNA"/>
</dbReference>
<dbReference type="Pfam" id="PF21939">
    <property type="entry name" value="Gp10_C"/>
    <property type="match status" value="1"/>
</dbReference>